<dbReference type="EMBL" id="BMZH01000008">
    <property type="protein sequence ID" value="GHA97891.1"/>
    <property type="molecule type" value="Genomic_DNA"/>
</dbReference>
<keyword evidence="1" id="KW-0732">Signal</keyword>
<dbReference type="Proteomes" id="UP000634004">
    <property type="component" value="Unassembled WGS sequence"/>
</dbReference>
<comment type="caution">
    <text evidence="2">The sequence shown here is derived from an EMBL/GenBank/DDBJ whole genome shotgun (WGS) entry which is preliminary data.</text>
</comment>
<evidence type="ECO:0008006" key="4">
    <source>
        <dbReference type="Google" id="ProtNLM"/>
    </source>
</evidence>
<dbReference type="Pfam" id="PF11604">
    <property type="entry name" value="CusF_Ec"/>
    <property type="match status" value="1"/>
</dbReference>
<dbReference type="InterPro" id="IPR021647">
    <property type="entry name" value="CusF_Ec"/>
</dbReference>
<dbReference type="RefSeq" id="WP_189498223.1">
    <property type="nucleotide sequence ID" value="NZ_BMZH01000008.1"/>
</dbReference>
<dbReference type="AlphaFoldDB" id="A0A8J3G2X1"/>
<protein>
    <recommendedName>
        <fullName evidence="4">Copper-binding protein</fullName>
    </recommendedName>
</protein>
<organism evidence="2 3">
    <name type="scientific">Algimonas arctica</name>
    <dbReference type="NCBI Taxonomy" id="1479486"/>
    <lineage>
        <taxon>Bacteria</taxon>
        <taxon>Pseudomonadati</taxon>
        <taxon>Pseudomonadota</taxon>
        <taxon>Alphaproteobacteria</taxon>
        <taxon>Maricaulales</taxon>
        <taxon>Robiginitomaculaceae</taxon>
        <taxon>Algimonas</taxon>
    </lineage>
</organism>
<accession>A0A8J3G2X1</accession>
<evidence type="ECO:0000313" key="2">
    <source>
        <dbReference type="EMBL" id="GHA97891.1"/>
    </source>
</evidence>
<dbReference type="PROSITE" id="PS51257">
    <property type="entry name" value="PROKAR_LIPOPROTEIN"/>
    <property type="match status" value="1"/>
</dbReference>
<evidence type="ECO:0000256" key="1">
    <source>
        <dbReference type="SAM" id="SignalP"/>
    </source>
</evidence>
<dbReference type="InterPro" id="IPR042230">
    <property type="entry name" value="CusF_sf"/>
</dbReference>
<feature type="signal peptide" evidence="1">
    <location>
        <begin position="1"/>
        <end position="18"/>
    </location>
</feature>
<reference evidence="2" key="2">
    <citation type="submission" date="2020-09" db="EMBL/GenBank/DDBJ databases">
        <authorList>
            <person name="Sun Q."/>
            <person name="Kim S."/>
        </authorList>
    </citation>
    <scope>NUCLEOTIDE SEQUENCE</scope>
    <source>
        <strain evidence="2">KCTC 32513</strain>
    </source>
</reference>
<reference evidence="2" key="1">
    <citation type="journal article" date="2014" name="Int. J. Syst. Evol. Microbiol.">
        <title>Complete genome sequence of Corynebacterium casei LMG S-19264T (=DSM 44701T), isolated from a smear-ripened cheese.</title>
        <authorList>
            <consortium name="US DOE Joint Genome Institute (JGI-PGF)"/>
            <person name="Walter F."/>
            <person name="Albersmeier A."/>
            <person name="Kalinowski J."/>
            <person name="Ruckert C."/>
        </authorList>
    </citation>
    <scope>NUCLEOTIDE SEQUENCE</scope>
    <source>
        <strain evidence="2">KCTC 32513</strain>
    </source>
</reference>
<keyword evidence="3" id="KW-1185">Reference proteome</keyword>
<proteinExistence type="predicted"/>
<gene>
    <name evidence="2" type="ORF">GCM10009069_21120</name>
</gene>
<name>A0A8J3G2X1_9PROT</name>
<evidence type="ECO:0000313" key="3">
    <source>
        <dbReference type="Proteomes" id="UP000634004"/>
    </source>
</evidence>
<sequence length="154" mass="16083">MTHLTKITLSILSAISLAACNGEPDPTATADHGGVDHAEMDHSEMDPKSMVPAGPMEGEGKSNMGQTTGTLVSVSPDGQSATIQHEAIDGVGMGAMTMGFEITSRVDLSAFTAGDPVSFRVKRGLDGSYRITAICNTETDGENCLPAQMDHSER</sequence>
<dbReference type="Gene3D" id="2.40.50.320">
    <property type="entry name" value="Copper binding periplasmic protein CusF"/>
    <property type="match status" value="1"/>
</dbReference>
<feature type="chain" id="PRO_5035275428" description="Copper-binding protein" evidence="1">
    <location>
        <begin position="19"/>
        <end position="154"/>
    </location>
</feature>